<dbReference type="PANTHER" id="PTHR11831:SF4">
    <property type="entry name" value="SMALL RIBOSOMAL SUBUNIT PROTEIN US4M"/>
    <property type="match status" value="1"/>
</dbReference>
<dbReference type="GO" id="GO:0042274">
    <property type="term" value="P:ribosomal small subunit biogenesis"/>
    <property type="evidence" value="ECO:0007669"/>
    <property type="project" value="TreeGrafter"/>
</dbReference>
<dbReference type="AlphaFoldDB" id="A0A1F8FH37"/>
<evidence type="ECO:0000259" key="9">
    <source>
        <dbReference type="SMART" id="SM00363"/>
    </source>
</evidence>
<comment type="function">
    <text evidence="7">One of the primary rRNA binding proteins, it binds directly to 16S rRNA where it nucleates assembly of the body of the 30S subunit.</text>
</comment>
<keyword evidence="5 7" id="KW-0687">Ribonucleoprotein</keyword>
<accession>A0A1F8FH37</accession>
<dbReference type="GO" id="GO:0015935">
    <property type="term" value="C:small ribosomal subunit"/>
    <property type="evidence" value="ECO:0007669"/>
    <property type="project" value="InterPro"/>
</dbReference>
<dbReference type="CDD" id="cd00165">
    <property type="entry name" value="S4"/>
    <property type="match status" value="1"/>
</dbReference>
<dbReference type="PROSITE" id="PS00632">
    <property type="entry name" value="RIBOSOMAL_S4"/>
    <property type="match status" value="1"/>
</dbReference>
<comment type="function">
    <text evidence="7">With S5 and S12 plays an important role in translational accuracy.</text>
</comment>
<dbReference type="InterPro" id="IPR001912">
    <property type="entry name" value="Ribosomal_uS4_N"/>
</dbReference>
<keyword evidence="2 7" id="KW-0699">rRNA-binding</keyword>
<protein>
    <recommendedName>
        <fullName evidence="6 7">Small ribosomal subunit protein uS4</fullName>
    </recommendedName>
</protein>
<keyword evidence="4 7" id="KW-0689">Ribosomal protein</keyword>
<evidence type="ECO:0000259" key="10">
    <source>
        <dbReference type="SMART" id="SM01390"/>
    </source>
</evidence>
<dbReference type="Gene3D" id="1.10.1050.10">
    <property type="entry name" value="Ribosomal Protein S4 Delta 41, Chain A, domain 1"/>
    <property type="match status" value="1"/>
</dbReference>
<evidence type="ECO:0000256" key="3">
    <source>
        <dbReference type="ARBA" id="ARBA00022884"/>
    </source>
</evidence>
<dbReference type="GO" id="GO:0019843">
    <property type="term" value="F:rRNA binding"/>
    <property type="evidence" value="ECO:0007669"/>
    <property type="project" value="UniProtKB-UniRule"/>
</dbReference>
<dbReference type="SMART" id="SM00363">
    <property type="entry name" value="S4"/>
    <property type="match status" value="1"/>
</dbReference>
<dbReference type="SMART" id="SM01390">
    <property type="entry name" value="Ribosomal_S4"/>
    <property type="match status" value="1"/>
</dbReference>
<proteinExistence type="inferred from homology"/>
<dbReference type="EMBL" id="MGJT01000017">
    <property type="protein sequence ID" value="OGN12462.1"/>
    <property type="molecule type" value="Genomic_DNA"/>
</dbReference>
<keyword evidence="3 7" id="KW-0694">RNA-binding</keyword>
<dbReference type="FunFam" id="3.10.290.10:FF:000001">
    <property type="entry name" value="30S ribosomal protein S4"/>
    <property type="match status" value="1"/>
</dbReference>
<dbReference type="Pfam" id="PF00163">
    <property type="entry name" value="Ribosomal_S4"/>
    <property type="match status" value="1"/>
</dbReference>
<comment type="caution">
    <text evidence="11">The sequence shown here is derived from an EMBL/GenBank/DDBJ whole genome shotgun (WGS) entry which is preliminary data.</text>
</comment>
<evidence type="ECO:0000256" key="6">
    <source>
        <dbReference type="ARBA" id="ARBA00035254"/>
    </source>
</evidence>
<evidence type="ECO:0000313" key="11">
    <source>
        <dbReference type="EMBL" id="OGN12462.1"/>
    </source>
</evidence>
<comment type="similarity">
    <text evidence="1 7 8">Belongs to the universal ribosomal protein uS4 family.</text>
</comment>
<dbReference type="PANTHER" id="PTHR11831">
    <property type="entry name" value="30S 40S RIBOSOMAL PROTEIN"/>
    <property type="match status" value="1"/>
</dbReference>
<evidence type="ECO:0000256" key="4">
    <source>
        <dbReference type="ARBA" id="ARBA00022980"/>
    </source>
</evidence>
<dbReference type="GO" id="GO:0003735">
    <property type="term" value="F:structural constituent of ribosome"/>
    <property type="evidence" value="ECO:0007669"/>
    <property type="project" value="InterPro"/>
</dbReference>
<evidence type="ECO:0000256" key="1">
    <source>
        <dbReference type="ARBA" id="ARBA00007465"/>
    </source>
</evidence>
<evidence type="ECO:0000313" key="12">
    <source>
        <dbReference type="Proteomes" id="UP000178197"/>
    </source>
</evidence>
<gene>
    <name evidence="7" type="primary">rpsD</name>
    <name evidence="11" type="ORF">A3C71_01675</name>
</gene>
<organism evidence="11 12">
    <name type="scientific">Candidatus Yanofskybacteria bacterium RIFCSPHIGHO2_02_FULL_43_15c</name>
    <dbReference type="NCBI Taxonomy" id="1802679"/>
    <lineage>
        <taxon>Bacteria</taxon>
        <taxon>Candidatus Yanofskyibacteriota</taxon>
    </lineage>
</organism>
<evidence type="ECO:0000256" key="5">
    <source>
        <dbReference type="ARBA" id="ARBA00023274"/>
    </source>
</evidence>
<dbReference type="HAMAP" id="MF_01306_B">
    <property type="entry name" value="Ribosomal_uS4_B"/>
    <property type="match status" value="1"/>
</dbReference>
<dbReference type="NCBIfam" id="NF003717">
    <property type="entry name" value="PRK05327.1"/>
    <property type="match status" value="1"/>
</dbReference>
<dbReference type="InterPro" id="IPR022801">
    <property type="entry name" value="Ribosomal_uS4"/>
</dbReference>
<dbReference type="GO" id="GO:0006412">
    <property type="term" value="P:translation"/>
    <property type="evidence" value="ECO:0007669"/>
    <property type="project" value="UniProtKB-UniRule"/>
</dbReference>
<name>A0A1F8FH37_9BACT</name>
<reference evidence="11 12" key="1">
    <citation type="journal article" date="2016" name="Nat. Commun.">
        <title>Thousands of microbial genomes shed light on interconnected biogeochemical processes in an aquifer system.</title>
        <authorList>
            <person name="Anantharaman K."/>
            <person name="Brown C.T."/>
            <person name="Hug L.A."/>
            <person name="Sharon I."/>
            <person name="Castelle C.J."/>
            <person name="Probst A.J."/>
            <person name="Thomas B.C."/>
            <person name="Singh A."/>
            <person name="Wilkins M.J."/>
            <person name="Karaoz U."/>
            <person name="Brodie E.L."/>
            <person name="Williams K.H."/>
            <person name="Hubbard S.S."/>
            <person name="Banfield J.F."/>
        </authorList>
    </citation>
    <scope>NUCLEOTIDE SEQUENCE [LARGE SCALE GENOMIC DNA]</scope>
</reference>
<evidence type="ECO:0000256" key="8">
    <source>
        <dbReference type="RuleBase" id="RU003699"/>
    </source>
</evidence>
<sequence length="211" mass="24383">MARYTGPKEKIERRIGTKLFLKGERSFSPKSAMTRKPYPPGMHGKAKFKKLSEYGLQLQSKQKVKNIYRLLEKKFKLYVKEAMKSKKETTALLIKSLEQRLDNVVFRMGLAQSRDQARQLVNHGHILVNNVKTDIPSYQAKKGDKITVREGSKKTRYFSAVLPEWFPKHESPSWIKVEKNSLTGTIENAPDMAESGLEFKDLQSIIEFYSR</sequence>
<dbReference type="InterPro" id="IPR005709">
    <property type="entry name" value="Ribosomal_uS4_bac-type"/>
</dbReference>
<dbReference type="Proteomes" id="UP000178197">
    <property type="component" value="Unassembled WGS sequence"/>
</dbReference>
<dbReference type="Gene3D" id="3.10.290.10">
    <property type="entry name" value="RNA-binding S4 domain"/>
    <property type="match status" value="1"/>
</dbReference>
<feature type="domain" description="RNA-binding S4" evidence="9">
    <location>
        <begin position="99"/>
        <end position="163"/>
    </location>
</feature>
<dbReference type="NCBIfam" id="TIGR01017">
    <property type="entry name" value="rpsD_bact"/>
    <property type="match status" value="1"/>
</dbReference>
<dbReference type="InterPro" id="IPR018079">
    <property type="entry name" value="Ribosomal_uS4_CS"/>
</dbReference>
<evidence type="ECO:0000256" key="7">
    <source>
        <dbReference type="HAMAP-Rule" id="MF_01306"/>
    </source>
</evidence>
<dbReference type="InterPro" id="IPR036986">
    <property type="entry name" value="S4_RNA-bd_sf"/>
</dbReference>
<dbReference type="InterPro" id="IPR002942">
    <property type="entry name" value="S4_RNA-bd"/>
</dbReference>
<dbReference type="SUPFAM" id="SSF55174">
    <property type="entry name" value="Alpha-L RNA-binding motif"/>
    <property type="match status" value="1"/>
</dbReference>
<evidence type="ECO:0000256" key="2">
    <source>
        <dbReference type="ARBA" id="ARBA00022730"/>
    </source>
</evidence>
<dbReference type="Pfam" id="PF01479">
    <property type="entry name" value="S4"/>
    <property type="match status" value="1"/>
</dbReference>
<dbReference type="PROSITE" id="PS50889">
    <property type="entry name" value="S4"/>
    <property type="match status" value="1"/>
</dbReference>
<comment type="subunit">
    <text evidence="7">Part of the 30S ribosomal subunit. Contacts protein S5. The interaction surface between S4 and S5 is involved in control of translational fidelity.</text>
</comment>
<feature type="domain" description="Small ribosomal subunit protein uS4 N-terminal" evidence="10">
    <location>
        <begin position="3"/>
        <end position="98"/>
    </location>
</feature>